<comment type="catalytic activity">
    <reaction evidence="1">
        <text>S-ubiquitinyl-[E2 ubiquitin-conjugating enzyme]-L-cysteine + [acceptor protein]-L-lysine = [E2 ubiquitin-conjugating enzyme]-L-cysteine + N(6)-ubiquitinyl-[acceptor protein]-L-lysine.</text>
        <dbReference type="EC" id="2.3.2.27"/>
    </reaction>
</comment>
<dbReference type="EMBL" id="CM001881">
    <property type="protein sequence ID" value="EOY21127.1"/>
    <property type="molecule type" value="Genomic_DNA"/>
</dbReference>
<keyword evidence="7" id="KW-0862">Zinc</keyword>
<evidence type="ECO:0000256" key="5">
    <source>
        <dbReference type="ARBA" id="ARBA00022771"/>
    </source>
</evidence>
<keyword evidence="5 8" id="KW-0863">Zinc-finger</keyword>
<evidence type="ECO:0000256" key="3">
    <source>
        <dbReference type="ARBA" id="ARBA00022679"/>
    </source>
</evidence>
<dbReference type="EC" id="2.3.2.27" evidence="2"/>
<evidence type="ECO:0000256" key="9">
    <source>
        <dbReference type="SAM" id="MobiDB-lite"/>
    </source>
</evidence>
<dbReference type="SUPFAM" id="SSF57850">
    <property type="entry name" value="RING/U-box"/>
    <property type="match status" value="1"/>
</dbReference>
<dbReference type="InterPro" id="IPR001841">
    <property type="entry name" value="Znf_RING"/>
</dbReference>
<feature type="region of interest" description="Disordered" evidence="9">
    <location>
        <begin position="1"/>
        <end position="42"/>
    </location>
</feature>
<feature type="compositionally biased region" description="Low complexity" evidence="9">
    <location>
        <begin position="68"/>
        <end position="81"/>
    </location>
</feature>
<dbReference type="PANTHER" id="PTHR22937">
    <property type="entry name" value="E3 UBIQUITIN-PROTEIN LIGASE RNF165"/>
    <property type="match status" value="1"/>
</dbReference>
<gene>
    <name evidence="11" type="ORF">TCM_012485</name>
</gene>
<dbReference type="Proteomes" id="UP000026915">
    <property type="component" value="Chromosome 3"/>
</dbReference>
<proteinExistence type="predicted"/>
<evidence type="ECO:0000256" key="1">
    <source>
        <dbReference type="ARBA" id="ARBA00000900"/>
    </source>
</evidence>
<keyword evidence="3" id="KW-0808">Transferase</keyword>
<feature type="compositionally biased region" description="Basic residues" evidence="9">
    <location>
        <begin position="138"/>
        <end position="148"/>
    </location>
</feature>
<dbReference type="Gene3D" id="3.30.40.10">
    <property type="entry name" value="Zinc/RING finger domain, C3HC4 (zinc finger)"/>
    <property type="match status" value="1"/>
</dbReference>
<evidence type="ECO:0000256" key="8">
    <source>
        <dbReference type="PROSITE-ProRule" id="PRU00175"/>
    </source>
</evidence>
<name>A0A061FW82_THECC</name>
<dbReference type="SMART" id="SM00184">
    <property type="entry name" value="RING"/>
    <property type="match status" value="1"/>
</dbReference>
<organism evidence="11 12">
    <name type="scientific">Theobroma cacao</name>
    <name type="common">Cacao</name>
    <name type="synonym">Cocoa</name>
    <dbReference type="NCBI Taxonomy" id="3641"/>
    <lineage>
        <taxon>Eukaryota</taxon>
        <taxon>Viridiplantae</taxon>
        <taxon>Streptophyta</taxon>
        <taxon>Embryophyta</taxon>
        <taxon>Tracheophyta</taxon>
        <taxon>Spermatophyta</taxon>
        <taxon>Magnoliopsida</taxon>
        <taxon>eudicotyledons</taxon>
        <taxon>Gunneridae</taxon>
        <taxon>Pentapetalae</taxon>
        <taxon>rosids</taxon>
        <taxon>malvids</taxon>
        <taxon>Malvales</taxon>
        <taxon>Malvaceae</taxon>
        <taxon>Byttnerioideae</taxon>
        <taxon>Theobroma</taxon>
    </lineage>
</organism>
<accession>A0A061FW82</accession>
<reference evidence="11 12" key="1">
    <citation type="journal article" date="2013" name="Genome Biol.">
        <title>The genome sequence of the most widely cultivated cacao type and its use to identify candidate genes regulating pod color.</title>
        <authorList>
            <person name="Motamayor J.C."/>
            <person name="Mockaitis K."/>
            <person name="Schmutz J."/>
            <person name="Haiminen N."/>
            <person name="Iii D.L."/>
            <person name="Cornejo O."/>
            <person name="Findley S.D."/>
            <person name="Zheng P."/>
            <person name="Utro F."/>
            <person name="Royaert S."/>
            <person name="Saski C."/>
            <person name="Jenkins J."/>
            <person name="Podicheti R."/>
            <person name="Zhao M."/>
            <person name="Scheffler B.E."/>
            <person name="Stack J.C."/>
            <person name="Feltus F.A."/>
            <person name="Mustiga G.M."/>
            <person name="Amores F."/>
            <person name="Phillips W."/>
            <person name="Marelli J.P."/>
            <person name="May G.D."/>
            <person name="Shapiro H."/>
            <person name="Ma J."/>
            <person name="Bustamante C.D."/>
            <person name="Schnell R.J."/>
            <person name="Main D."/>
            <person name="Gilbert D."/>
            <person name="Parida L."/>
            <person name="Kuhn D.N."/>
        </authorList>
    </citation>
    <scope>NUCLEOTIDE SEQUENCE [LARGE SCALE GENOMIC DNA]</scope>
    <source>
        <strain evidence="12">cv. Matina 1-6</strain>
    </source>
</reference>
<feature type="region of interest" description="Disordered" evidence="9">
    <location>
        <begin position="68"/>
        <end position="91"/>
    </location>
</feature>
<evidence type="ECO:0000256" key="2">
    <source>
        <dbReference type="ARBA" id="ARBA00012483"/>
    </source>
</evidence>
<keyword evidence="6" id="KW-0833">Ubl conjugation pathway</keyword>
<dbReference type="OMA" id="WDDTSKH"/>
<keyword evidence="4" id="KW-0479">Metal-binding</keyword>
<evidence type="ECO:0000313" key="11">
    <source>
        <dbReference type="EMBL" id="EOY21127.1"/>
    </source>
</evidence>
<dbReference type="GO" id="GO:0061630">
    <property type="term" value="F:ubiquitin protein ligase activity"/>
    <property type="evidence" value="ECO:0000318"/>
    <property type="project" value="GO_Central"/>
</dbReference>
<feature type="compositionally biased region" description="Polar residues" evidence="9">
    <location>
        <begin position="1"/>
        <end position="16"/>
    </location>
</feature>
<dbReference type="PANTHER" id="PTHR22937:SF122">
    <property type="entry name" value="RING-TYPE E3 UBIQUITIN TRANSFERASE"/>
    <property type="match status" value="1"/>
</dbReference>
<evidence type="ECO:0000256" key="4">
    <source>
        <dbReference type="ARBA" id="ARBA00022723"/>
    </source>
</evidence>
<dbReference type="PROSITE" id="PS50089">
    <property type="entry name" value="ZF_RING_2"/>
    <property type="match status" value="1"/>
</dbReference>
<dbReference type="AlphaFoldDB" id="A0A061FW82"/>
<evidence type="ECO:0000259" key="10">
    <source>
        <dbReference type="PROSITE" id="PS50089"/>
    </source>
</evidence>
<feature type="domain" description="RING-type" evidence="10">
    <location>
        <begin position="356"/>
        <end position="395"/>
    </location>
</feature>
<dbReference type="eggNOG" id="KOG0800">
    <property type="taxonomic scope" value="Eukaryota"/>
</dbReference>
<dbReference type="InterPro" id="IPR013083">
    <property type="entry name" value="Znf_RING/FYVE/PHD"/>
</dbReference>
<feature type="region of interest" description="Disordered" evidence="9">
    <location>
        <begin position="119"/>
        <end position="161"/>
    </location>
</feature>
<dbReference type="GO" id="GO:0008270">
    <property type="term" value="F:zinc ion binding"/>
    <property type="evidence" value="ECO:0007669"/>
    <property type="project" value="UniProtKB-KW"/>
</dbReference>
<evidence type="ECO:0000313" key="12">
    <source>
        <dbReference type="Proteomes" id="UP000026915"/>
    </source>
</evidence>
<dbReference type="InterPro" id="IPR045191">
    <property type="entry name" value="MBR1/2-like"/>
</dbReference>
<keyword evidence="12" id="KW-1185">Reference proteome</keyword>
<dbReference type="FunCoup" id="A0A061FW82">
    <property type="interactions" value="688"/>
</dbReference>
<evidence type="ECO:0000256" key="6">
    <source>
        <dbReference type="ARBA" id="ARBA00022786"/>
    </source>
</evidence>
<sequence length="430" mass="48154">MPFLTENSASASSSTIAEHLKLRRPPRNQINITETDPNPVPDIPSVVQSARSKSSISSLFLSTFSSTNNETTTTTLHPSTNTKKKANPFSQSTLRGLGCTASASQQVSVPAMIRTSADWEAKKVKKKKKTQQQEQEKKKKKQKKKKSGKLVGNENSSNKVHHQQGVVLNEGSGNNISCGVIQDVWCGPGIGFSADAVGSVDCVVARRNVPARGKIDVEKVNHRERSCIARRTVNPETLSFLDSDSALISAHPEPDFFGARYYRHVRHPSPEGLAEIMMLQNNLLMGGRLDSHDRFSDWRLDIDSMSYEQLLELGDKIGYVNTGLKEDEISRCLRKIKGSIMNELPPNLHTHVDKKCSICQEEYEADEEMGKLYCGHSFHIQCIKQWLVQKNTCPVYFAPNTKRIKSMGLWDMDRRIVATSLLFLKSIYYL</sequence>
<protein>
    <recommendedName>
        <fullName evidence="2">RING-type E3 ubiquitin transferase</fullName>
        <ecNumber evidence="2">2.3.2.27</ecNumber>
    </recommendedName>
</protein>
<dbReference type="Gramene" id="EOY21127">
    <property type="protein sequence ID" value="EOY21127"/>
    <property type="gene ID" value="TCM_012485"/>
</dbReference>
<evidence type="ECO:0000256" key="7">
    <source>
        <dbReference type="ARBA" id="ARBA00022833"/>
    </source>
</evidence>
<dbReference type="InParanoid" id="A0A061FW82"/>
<dbReference type="Pfam" id="PF13639">
    <property type="entry name" value="zf-RING_2"/>
    <property type="match status" value="1"/>
</dbReference>